<dbReference type="Gene3D" id="2.30.29.30">
    <property type="entry name" value="Pleckstrin-homology domain (PH domain)/Phosphotyrosine-binding domain (PTB)"/>
    <property type="match status" value="1"/>
</dbReference>
<dbReference type="Pfam" id="PF06602">
    <property type="entry name" value="Myotub-related"/>
    <property type="match status" value="2"/>
</dbReference>
<protein>
    <submittedName>
        <fullName evidence="4">MTMR12</fullName>
    </submittedName>
</protein>
<dbReference type="InterPro" id="IPR029021">
    <property type="entry name" value="Prot-tyrosine_phosphatase-like"/>
</dbReference>
<dbReference type="PANTHER" id="PTHR10807:SF110">
    <property type="entry name" value="FI17948P1"/>
    <property type="match status" value="1"/>
</dbReference>
<evidence type="ECO:0000259" key="3">
    <source>
        <dbReference type="PROSITE" id="PS51339"/>
    </source>
</evidence>
<feature type="domain" description="Myotubularin phosphatase" evidence="3">
    <location>
        <begin position="218"/>
        <end position="593"/>
    </location>
</feature>
<dbReference type="PANTHER" id="PTHR10807">
    <property type="entry name" value="MYOTUBULARIN-RELATED"/>
    <property type="match status" value="1"/>
</dbReference>
<dbReference type="GO" id="GO:0005737">
    <property type="term" value="C:cytoplasm"/>
    <property type="evidence" value="ECO:0007669"/>
    <property type="project" value="TreeGrafter"/>
</dbReference>
<dbReference type="GO" id="GO:0016020">
    <property type="term" value="C:membrane"/>
    <property type="evidence" value="ECO:0007669"/>
    <property type="project" value="TreeGrafter"/>
</dbReference>
<dbReference type="GO" id="GO:0046856">
    <property type="term" value="P:phosphatidylinositol dephosphorylation"/>
    <property type="evidence" value="ECO:0007669"/>
    <property type="project" value="TreeGrafter"/>
</dbReference>
<sequence length="702" mass="79693">MSVKMAKQGKPTSKFYLDFPQQKAEEESETEADESFSLESMNHANEAPLNVVLLEGERTVYKAEKIIKLHNDTSKAGMTGNLYCTNFRLSFVTHSIEEDSDECCRHKFIGSDDVVFSNISAIYQVSNDKTIKKLAPNKKFANAKGIHIHTKDVGIRYFSFELIEKKVTSHLMNAIQKFAFQQRHDLLFAHVFSPSAGPAVNGDNECKVMVDEWRPPTYSTRYDWDKELLRCKIQSKWRVTSVNSGFTISPLLPEHFIVPCTLDDEMLKHAAQHACKLPLWCYTHDNGCFLVSLLSSTPESVHTGKELLQSLTQTQPSSKGGTRPSMLEFDLKKRIPSMYDLKASFNKMFSICSPETVSEFHSNDNSIYSQMDSSQWLRYVAECLKLSDEFAMSIDRDSHSVAIREEGHADFTCIISSLVQMLLNESCRTIKGFQNIVQRCWVAAGHPFCERLGIIYTSNKNVTPVFLLFLDCVYQLTVQFPSMFEFSEIYLISLWDSCVTGLFNEFLYNCQSERFAPPHSPPRGPSQSVPTLPSAWSWDLQFGADFLSLFRNPLFELRLLQQAGSFQAIQQTRQKVLRPNFSPSQIDVWIGFFYRNSSSMQIVNGGKPAEYFQQCLLVEEITELQNKIAKLKQGRARTSGLYFNAHNPTGGAMASKLKSSYITSTFPFNNRINRNLSDISLCTLLDKSLVLSGDVEDEECIV</sequence>
<dbReference type="InterPro" id="IPR010569">
    <property type="entry name" value="Myotubularin-like_Pase_dom"/>
</dbReference>
<name>A0A7J7JA29_BUGNE</name>
<evidence type="ECO:0000313" key="4">
    <source>
        <dbReference type="EMBL" id="KAF6023089.1"/>
    </source>
</evidence>
<dbReference type="InterPro" id="IPR030564">
    <property type="entry name" value="Myotubularin"/>
</dbReference>
<evidence type="ECO:0000313" key="5">
    <source>
        <dbReference type="Proteomes" id="UP000593567"/>
    </source>
</evidence>
<comment type="similarity">
    <text evidence="1">Belongs to the protein-tyrosine phosphatase family. Non-receptor class myotubularin subfamily.</text>
</comment>
<dbReference type="Proteomes" id="UP000593567">
    <property type="component" value="Unassembled WGS sequence"/>
</dbReference>
<proteinExistence type="inferred from homology"/>
<accession>A0A7J7JA29</accession>
<dbReference type="SUPFAM" id="SSF52799">
    <property type="entry name" value="(Phosphotyrosine protein) phosphatases II"/>
    <property type="match status" value="1"/>
</dbReference>
<dbReference type="PROSITE" id="PS51339">
    <property type="entry name" value="PPASE_MYOTUBULARIN"/>
    <property type="match status" value="1"/>
</dbReference>
<evidence type="ECO:0000256" key="2">
    <source>
        <dbReference type="SAM" id="MobiDB-lite"/>
    </source>
</evidence>
<feature type="compositionally biased region" description="Acidic residues" evidence="2">
    <location>
        <begin position="26"/>
        <end position="36"/>
    </location>
</feature>
<evidence type="ECO:0000256" key="1">
    <source>
        <dbReference type="ARBA" id="ARBA00007471"/>
    </source>
</evidence>
<gene>
    <name evidence="4" type="ORF">EB796_018597</name>
</gene>
<dbReference type="InterPro" id="IPR011993">
    <property type="entry name" value="PH-like_dom_sf"/>
</dbReference>
<dbReference type="OrthoDB" id="271628at2759"/>
<organism evidence="4 5">
    <name type="scientific">Bugula neritina</name>
    <name type="common">Brown bryozoan</name>
    <name type="synonym">Sertularia neritina</name>
    <dbReference type="NCBI Taxonomy" id="10212"/>
    <lineage>
        <taxon>Eukaryota</taxon>
        <taxon>Metazoa</taxon>
        <taxon>Spiralia</taxon>
        <taxon>Lophotrochozoa</taxon>
        <taxon>Bryozoa</taxon>
        <taxon>Gymnolaemata</taxon>
        <taxon>Cheilostomatida</taxon>
        <taxon>Flustrina</taxon>
        <taxon>Buguloidea</taxon>
        <taxon>Bugulidae</taxon>
        <taxon>Bugula</taxon>
    </lineage>
</organism>
<feature type="region of interest" description="Disordered" evidence="2">
    <location>
        <begin position="1"/>
        <end position="36"/>
    </location>
</feature>
<keyword evidence="5" id="KW-1185">Reference proteome</keyword>
<dbReference type="SUPFAM" id="SSF50729">
    <property type="entry name" value="PH domain-like"/>
    <property type="match status" value="1"/>
</dbReference>
<dbReference type="AlphaFoldDB" id="A0A7J7JA29"/>
<comment type="caution">
    <text evidence="4">The sequence shown here is derived from an EMBL/GenBank/DDBJ whole genome shotgun (WGS) entry which is preliminary data.</text>
</comment>
<dbReference type="EMBL" id="VXIV02002764">
    <property type="protein sequence ID" value="KAF6023089.1"/>
    <property type="molecule type" value="Genomic_DNA"/>
</dbReference>
<reference evidence="4" key="1">
    <citation type="submission" date="2020-06" db="EMBL/GenBank/DDBJ databases">
        <title>Draft genome of Bugula neritina, a colonial animal packing powerful symbionts and potential medicines.</title>
        <authorList>
            <person name="Rayko M."/>
        </authorList>
    </citation>
    <scope>NUCLEOTIDE SEQUENCE [LARGE SCALE GENOMIC DNA]</scope>
    <source>
        <strain evidence="4">Kwan_BN1</strain>
    </source>
</reference>